<dbReference type="EMBL" id="JBHLWO010000002">
    <property type="protein sequence ID" value="MFC0320887.1"/>
    <property type="molecule type" value="Genomic_DNA"/>
</dbReference>
<comment type="caution">
    <text evidence="1">The sequence shown here is derived from an EMBL/GenBank/DDBJ whole genome shotgun (WGS) entry which is preliminary data.</text>
</comment>
<name>A0ABV6HQF0_9SPHI</name>
<dbReference type="InterPro" id="IPR014825">
    <property type="entry name" value="DNA_alkylation"/>
</dbReference>
<keyword evidence="2" id="KW-1185">Reference proteome</keyword>
<dbReference type="Proteomes" id="UP001589774">
    <property type="component" value="Unassembled WGS sequence"/>
</dbReference>
<sequence>MGTSYSITDKFGEDLACLLAEKIVKRYTDFHSAAFIKEVAVSTKGKTYTQRVEVIADLLDIHLPFAYKEAIHILLSILGEENPKETGMFTNFYWVLPIGKYVEKYGLSDYNVSMRAIAEITKRNTGEYAIRPFIRNFPAHTLQIMEKWAQSDNFHLRRLASEGLRPKLPWATRLDTFNHCPEKVFKILEILKEDPVLFVKKSVANHLTDWLKVDKDATMPLLRRWATSNNKHTMWIVKRASRKIDLLLADTVDR</sequence>
<dbReference type="InterPro" id="IPR016024">
    <property type="entry name" value="ARM-type_fold"/>
</dbReference>
<evidence type="ECO:0000313" key="1">
    <source>
        <dbReference type="EMBL" id="MFC0320887.1"/>
    </source>
</evidence>
<dbReference type="Gene3D" id="1.25.40.290">
    <property type="entry name" value="ARM repeat domains"/>
    <property type="match status" value="1"/>
</dbReference>
<reference evidence="1 2" key="1">
    <citation type="submission" date="2024-09" db="EMBL/GenBank/DDBJ databases">
        <authorList>
            <person name="Sun Q."/>
            <person name="Mori K."/>
        </authorList>
    </citation>
    <scope>NUCLEOTIDE SEQUENCE [LARGE SCALE GENOMIC DNA]</scope>
    <source>
        <strain evidence="1 2">CCM 7765</strain>
    </source>
</reference>
<dbReference type="RefSeq" id="WP_130856525.1">
    <property type="nucleotide sequence ID" value="NZ_JBHLWO010000002.1"/>
</dbReference>
<gene>
    <name evidence="1" type="ORF">ACFFI0_21360</name>
</gene>
<organism evidence="1 2">
    <name type="scientific">Olivibacter oleidegradans</name>
    <dbReference type="NCBI Taxonomy" id="760123"/>
    <lineage>
        <taxon>Bacteria</taxon>
        <taxon>Pseudomonadati</taxon>
        <taxon>Bacteroidota</taxon>
        <taxon>Sphingobacteriia</taxon>
        <taxon>Sphingobacteriales</taxon>
        <taxon>Sphingobacteriaceae</taxon>
        <taxon>Olivibacter</taxon>
    </lineage>
</organism>
<evidence type="ECO:0000313" key="2">
    <source>
        <dbReference type="Proteomes" id="UP001589774"/>
    </source>
</evidence>
<proteinExistence type="predicted"/>
<protein>
    <submittedName>
        <fullName evidence="1">DNA alkylation repair protein</fullName>
    </submittedName>
</protein>
<dbReference type="Pfam" id="PF08713">
    <property type="entry name" value="DNA_alkylation"/>
    <property type="match status" value="1"/>
</dbReference>
<accession>A0ABV6HQF0</accession>
<dbReference type="SUPFAM" id="SSF48371">
    <property type="entry name" value="ARM repeat"/>
    <property type="match status" value="1"/>
</dbReference>